<feature type="transmembrane region" description="Helical" evidence="1">
    <location>
        <begin position="356"/>
        <end position="376"/>
    </location>
</feature>
<comment type="caution">
    <text evidence="2">The sequence shown here is derived from an EMBL/GenBank/DDBJ whole genome shotgun (WGS) entry which is preliminary data.</text>
</comment>
<accession>A0ABR4KBJ5</accession>
<keyword evidence="1" id="KW-1133">Transmembrane helix</keyword>
<proteinExistence type="predicted"/>
<protein>
    <submittedName>
        <fullName evidence="2">Uncharacterized protein</fullName>
    </submittedName>
</protein>
<keyword evidence="3" id="KW-1185">Reference proteome</keyword>
<dbReference type="Proteomes" id="UP001610444">
    <property type="component" value="Unassembled WGS sequence"/>
</dbReference>
<keyword evidence="1" id="KW-0812">Transmembrane</keyword>
<evidence type="ECO:0000313" key="3">
    <source>
        <dbReference type="Proteomes" id="UP001610444"/>
    </source>
</evidence>
<reference evidence="2 3" key="1">
    <citation type="submission" date="2024-07" db="EMBL/GenBank/DDBJ databases">
        <title>Section-level genome sequencing and comparative genomics of Aspergillus sections Usti and Cavernicolus.</title>
        <authorList>
            <consortium name="Lawrence Berkeley National Laboratory"/>
            <person name="Nybo J.L."/>
            <person name="Vesth T.C."/>
            <person name="Theobald S."/>
            <person name="Frisvad J.C."/>
            <person name="Larsen T.O."/>
            <person name="Kjaerboelling I."/>
            <person name="Rothschild-Mancinelli K."/>
            <person name="Lyhne E.K."/>
            <person name="Kogle M.E."/>
            <person name="Barry K."/>
            <person name="Clum A."/>
            <person name="Na H."/>
            <person name="Ledsgaard L."/>
            <person name="Lin J."/>
            <person name="Lipzen A."/>
            <person name="Kuo A."/>
            <person name="Riley R."/>
            <person name="Mondo S."/>
            <person name="LaButti K."/>
            <person name="Haridas S."/>
            <person name="Pangalinan J."/>
            <person name="Salamov A.A."/>
            <person name="Simmons B.A."/>
            <person name="Magnuson J.K."/>
            <person name="Chen J."/>
            <person name="Drula E."/>
            <person name="Henrissat B."/>
            <person name="Wiebenga A."/>
            <person name="Lubbers R.J."/>
            <person name="Gomes A.C."/>
            <person name="Macurrencykelacurrency M.R."/>
            <person name="Stajich J."/>
            <person name="Grigoriev I.V."/>
            <person name="Mortensen U.H."/>
            <person name="De vries R.P."/>
            <person name="Baker S.E."/>
            <person name="Andersen M.R."/>
        </authorList>
    </citation>
    <scope>NUCLEOTIDE SEQUENCE [LARGE SCALE GENOMIC DNA]</scope>
    <source>
        <strain evidence="2 3">CBS 756.74</strain>
    </source>
</reference>
<feature type="transmembrane region" description="Helical" evidence="1">
    <location>
        <begin position="328"/>
        <end position="347"/>
    </location>
</feature>
<organism evidence="2 3">
    <name type="scientific">Aspergillus pseudodeflectus</name>
    <dbReference type="NCBI Taxonomy" id="176178"/>
    <lineage>
        <taxon>Eukaryota</taxon>
        <taxon>Fungi</taxon>
        <taxon>Dikarya</taxon>
        <taxon>Ascomycota</taxon>
        <taxon>Pezizomycotina</taxon>
        <taxon>Eurotiomycetes</taxon>
        <taxon>Eurotiomycetidae</taxon>
        <taxon>Eurotiales</taxon>
        <taxon>Aspergillaceae</taxon>
        <taxon>Aspergillus</taxon>
        <taxon>Aspergillus subgen. Nidulantes</taxon>
    </lineage>
</organism>
<keyword evidence="1" id="KW-0472">Membrane</keyword>
<dbReference type="RefSeq" id="XP_070898885.1">
    <property type="nucleotide sequence ID" value="XM_071043031.1"/>
</dbReference>
<gene>
    <name evidence="2" type="ORF">BJX68DRAFT_255374</name>
</gene>
<dbReference type="GeneID" id="98158195"/>
<dbReference type="Gene3D" id="1.20.58.340">
    <property type="entry name" value="Magnesium transport protein CorA, transmembrane region"/>
    <property type="match status" value="1"/>
</dbReference>
<sequence length="417" mass="46016">MAELDTPMAGLEPGGDVQFKPSAACTVAEIKRYPVCLHGFFPRVEIRSSNCFACAAATTLDVEGSYVSSSETLELAMSHESFTRLSRRYQFSGSLDAWRYRATSGSASRKIEYDEAGAIRSVVFTIAIRLSGSLASIMSIYHSFHDNTSTILALRVSPYDYRLLQQTLETHRNLIGHALLVPTTIIEISLASPAADAPAHGSELSRLGHSAKIYISLSSRRIESVACLLGLIRETSAGGGFGGAGIGGPRDAYRQWVGDLELLLKFRLVDLKYNERRADNQITAIYGILTQRDNIVSTYVAIESKKIAEESKKISESSHRDGSALKSLNVLAVIFLPATFVAALFSLKRFENTPIWVYWVIVVPLTLVIFGSWTWWTEYQQRQIAQETIGRDTDQAVQLDLDRAAMNDSLSSKDITL</sequence>
<name>A0ABR4KBJ5_9EURO</name>
<dbReference type="EMBL" id="JBFXLR010000022">
    <property type="protein sequence ID" value="KAL2849660.1"/>
    <property type="molecule type" value="Genomic_DNA"/>
</dbReference>
<evidence type="ECO:0000256" key="1">
    <source>
        <dbReference type="SAM" id="Phobius"/>
    </source>
</evidence>
<evidence type="ECO:0000313" key="2">
    <source>
        <dbReference type="EMBL" id="KAL2849660.1"/>
    </source>
</evidence>